<accession>A0A3A1N2L0</accession>
<name>A0A3A1N2L0_9FLAO</name>
<dbReference type="Pfam" id="PF04205">
    <property type="entry name" value="FMN_bind"/>
    <property type="match status" value="1"/>
</dbReference>
<protein>
    <submittedName>
        <fullName evidence="2">FMN-binding protein</fullName>
    </submittedName>
</protein>
<organism evidence="2 3">
    <name type="scientific">Flagellimonas lutimaris</name>
    <dbReference type="NCBI Taxonomy" id="475082"/>
    <lineage>
        <taxon>Bacteria</taxon>
        <taxon>Pseudomonadati</taxon>
        <taxon>Bacteroidota</taxon>
        <taxon>Flavobacteriia</taxon>
        <taxon>Flavobacteriales</taxon>
        <taxon>Flavobacteriaceae</taxon>
        <taxon>Flagellimonas</taxon>
    </lineage>
</organism>
<dbReference type="EMBL" id="QXFH01000077">
    <property type="protein sequence ID" value="RIV30374.1"/>
    <property type="molecule type" value="Genomic_DNA"/>
</dbReference>
<dbReference type="GO" id="GO:0016020">
    <property type="term" value="C:membrane"/>
    <property type="evidence" value="ECO:0007669"/>
    <property type="project" value="InterPro"/>
</dbReference>
<sequence>MSQALKSHRKLYTKLRNMNAKYLIPLVLLGMWNCKQQNEKSVPDPISIDIEKPPKKSLEMERVAQYLGISPSDSVDFETQFHCWTIDENKNLDSVNISEAINLFKKITKTGKSNVYPIFGTDINNEVMIIMSNKGFGGNIRGTFLIDKNTLEIKKVEFDHVAESDGYGAAITLSDFENQFVGTKVNFATNTFGLKQNGKIAIPGSKIVDGISGATITSTLTVEMINDNLKKYEVFFQ</sequence>
<dbReference type="SMART" id="SM00900">
    <property type="entry name" value="FMN_bind"/>
    <property type="match status" value="1"/>
</dbReference>
<feature type="domain" description="FMN-binding" evidence="1">
    <location>
        <begin position="135"/>
        <end position="232"/>
    </location>
</feature>
<comment type="caution">
    <text evidence="2">The sequence shown here is derived from an EMBL/GenBank/DDBJ whole genome shotgun (WGS) entry which is preliminary data.</text>
</comment>
<dbReference type="Proteomes" id="UP000266067">
    <property type="component" value="Unassembled WGS sequence"/>
</dbReference>
<gene>
    <name evidence="2" type="ORF">D2V08_14820</name>
</gene>
<evidence type="ECO:0000259" key="1">
    <source>
        <dbReference type="SMART" id="SM00900"/>
    </source>
</evidence>
<dbReference type="GO" id="GO:0010181">
    <property type="term" value="F:FMN binding"/>
    <property type="evidence" value="ECO:0007669"/>
    <property type="project" value="InterPro"/>
</dbReference>
<dbReference type="InterPro" id="IPR007329">
    <property type="entry name" value="FMN-bd"/>
</dbReference>
<evidence type="ECO:0000313" key="2">
    <source>
        <dbReference type="EMBL" id="RIV30374.1"/>
    </source>
</evidence>
<reference evidence="2 3" key="1">
    <citation type="submission" date="2018-08" db="EMBL/GenBank/DDBJ databases">
        <title>Proposal of Muricauda 72 sp.nov. and Muricauda NH166 sp.nov., isolated from seawater.</title>
        <authorList>
            <person name="Cheng H."/>
            <person name="Wu Y.-H."/>
            <person name="Guo L.-L."/>
            <person name="Xu X.-W."/>
        </authorList>
    </citation>
    <scope>NUCLEOTIDE SEQUENCE [LARGE SCALE GENOMIC DNA]</scope>
    <source>
        <strain evidence="2 3">KCTC 22173</strain>
    </source>
</reference>
<evidence type="ECO:0000313" key="3">
    <source>
        <dbReference type="Proteomes" id="UP000266067"/>
    </source>
</evidence>
<dbReference type="OrthoDB" id="9786835at2"/>
<proteinExistence type="predicted"/>
<dbReference type="AlphaFoldDB" id="A0A3A1N2L0"/>
<keyword evidence="3" id="KW-1185">Reference proteome</keyword>